<gene>
    <name evidence="2" type="ORF">Daesc_008680</name>
</gene>
<protein>
    <recommendedName>
        <fullName evidence="4">WD40 domain-containing protein</fullName>
    </recommendedName>
</protein>
<dbReference type="InterPro" id="IPR015943">
    <property type="entry name" value="WD40/YVTN_repeat-like_dom_sf"/>
</dbReference>
<organism evidence="2 3">
    <name type="scientific">Daldinia eschscholtzii</name>
    <dbReference type="NCBI Taxonomy" id="292717"/>
    <lineage>
        <taxon>Eukaryota</taxon>
        <taxon>Fungi</taxon>
        <taxon>Dikarya</taxon>
        <taxon>Ascomycota</taxon>
        <taxon>Pezizomycotina</taxon>
        <taxon>Sordariomycetes</taxon>
        <taxon>Xylariomycetidae</taxon>
        <taxon>Xylariales</taxon>
        <taxon>Hypoxylaceae</taxon>
        <taxon>Daldinia</taxon>
    </lineage>
</organism>
<dbReference type="InterPro" id="IPR052778">
    <property type="entry name" value="Centrosome-WD_assoc"/>
</dbReference>
<feature type="compositionally biased region" description="Polar residues" evidence="1">
    <location>
        <begin position="481"/>
        <end position="504"/>
    </location>
</feature>
<dbReference type="Proteomes" id="UP001369815">
    <property type="component" value="Unassembled WGS sequence"/>
</dbReference>
<sequence length="531" mass="58325">MRFSKALPSSPHCYPSPDGELIATLLPSSILIRAVKSLDVLRTIKLPPDLTGGVTSFTWSPSSTRLLVAVVDQIHTFSAREGNFHGTARIPSSAAKSAVIDFGVADHEVCIWSPFGIKLTIINFASSKAVEIANPKFYNASSATKGCSFRANSHHLALLTRSSGKDMISIHSPETRDIERSWYPDTIDAQGLAWTPDGRWLVVWESSAQAPRVLFYTSDGHIFKDWRGPLPYESQDMGLQYSAGVKTVALSPDGRRIAIGNGSTCTCILNTPSMMEAMRLRHPQAIQPKDTLQSPLTAKIWQEQNTFPSTGSFSSPVFVKASQIVTPEWTTLNSLQEPVSGCNFAKFDCSSSLLATRLEEAPGTIWIWDVPSSDLRAVLMYHANVTKLEWHPMQPELLLMRCEGDSYGSLVFAWDPLSHGPRSVDMAHRLPGALNNSRIYATWLRAVAESPALFFSDSATCMMVSLADSDDETLPWRDASTPINNISHGDEVSMQSLGRPASSSEDAEDSILINIDDDTSEPDDTFQFITH</sequence>
<dbReference type="Gene3D" id="2.130.10.10">
    <property type="entry name" value="YVTN repeat-like/Quinoprotein amine dehydrogenase"/>
    <property type="match status" value="1"/>
</dbReference>
<proteinExistence type="predicted"/>
<reference evidence="2 3" key="1">
    <citation type="journal article" date="2024" name="Front Chem Biol">
        <title>Unveiling the potential of Daldinia eschscholtzii MFLUCC 19-0629 through bioactivity and bioinformatics studies for enhanced sustainable agriculture production.</title>
        <authorList>
            <person name="Brooks S."/>
            <person name="Weaver J.A."/>
            <person name="Klomchit A."/>
            <person name="Alharthi S.A."/>
            <person name="Onlamun T."/>
            <person name="Nurani R."/>
            <person name="Vong T.K."/>
            <person name="Alberti F."/>
            <person name="Greco C."/>
        </authorList>
    </citation>
    <scope>NUCLEOTIDE SEQUENCE [LARGE SCALE GENOMIC DNA]</scope>
    <source>
        <strain evidence="2">MFLUCC 19-0629</strain>
    </source>
</reference>
<dbReference type="GO" id="GO:1990810">
    <property type="term" value="P:microtubule anchoring at mitotic spindle pole body"/>
    <property type="evidence" value="ECO:0007669"/>
    <property type="project" value="TreeGrafter"/>
</dbReference>
<dbReference type="AlphaFoldDB" id="A0AAX6MD13"/>
<evidence type="ECO:0000256" key="1">
    <source>
        <dbReference type="SAM" id="MobiDB-lite"/>
    </source>
</evidence>
<keyword evidence="3" id="KW-1185">Reference proteome</keyword>
<evidence type="ECO:0000313" key="3">
    <source>
        <dbReference type="Proteomes" id="UP001369815"/>
    </source>
</evidence>
<feature type="region of interest" description="Disordered" evidence="1">
    <location>
        <begin position="480"/>
        <end position="509"/>
    </location>
</feature>
<dbReference type="PANTHER" id="PTHR16220:SF0">
    <property type="entry name" value="WD REPEAT-CONTAINING PROTEIN WRAP73"/>
    <property type="match status" value="1"/>
</dbReference>
<accession>A0AAX6MD13</accession>
<name>A0AAX6MD13_9PEZI</name>
<dbReference type="SUPFAM" id="SSF82171">
    <property type="entry name" value="DPP6 N-terminal domain-like"/>
    <property type="match status" value="1"/>
</dbReference>
<dbReference type="EMBL" id="JBANMG010000008">
    <property type="protein sequence ID" value="KAK6950354.1"/>
    <property type="molecule type" value="Genomic_DNA"/>
</dbReference>
<dbReference type="PANTHER" id="PTHR16220">
    <property type="entry name" value="WD REPEAT PROTEIN 8-RELATED"/>
    <property type="match status" value="1"/>
</dbReference>
<evidence type="ECO:0000313" key="2">
    <source>
        <dbReference type="EMBL" id="KAK6950354.1"/>
    </source>
</evidence>
<evidence type="ECO:0008006" key="4">
    <source>
        <dbReference type="Google" id="ProtNLM"/>
    </source>
</evidence>
<dbReference type="GO" id="GO:0005815">
    <property type="term" value="C:microtubule organizing center"/>
    <property type="evidence" value="ECO:0007669"/>
    <property type="project" value="TreeGrafter"/>
</dbReference>
<comment type="caution">
    <text evidence="2">The sequence shown here is derived from an EMBL/GenBank/DDBJ whole genome shotgun (WGS) entry which is preliminary data.</text>
</comment>
<dbReference type="GO" id="GO:1990811">
    <property type="term" value="C:MWP complex"/>
    <property type="evidence" value="ECO:0007669"/>
    <property type="project" value="TreeGrafter"/>
</dbReference>